<evidence type="ECO:0000313" key="4">
    <source>
        <dbReference type="WBParaSite" id="TCLT_0000451301-mRNA-1"/>
    </source>
</evidence>
<dbReference type="WBParaSite" id="TCLT_0000451301-mRNA-1">
    <property type="protein sequence ID" value="TCLT_0000451301-mRNA-1"/>
    <property type="gene ID" value="TCLT_0000451301"/>
</dbReference>
<dbReference type="Proteomes" id="UP000276776">
    <property type="component" value="Unassembled WGS sequence"/>
</dbReference>
<feature type="transmembrane region" description="Helical" evidence="1">
    <location>
        <begin position="130"/>
        <end position="151"/>
    </location>
</feature>
<reference evidence="2 3" key="2">
    <citation type="submission" date="2018-11" db="EMBL/GenBank/DDBJ databases">
        <authorList>
            <consortium name="Pathogen Informatics"/>
        </authorList>
    </citation>
    <scope>NUCLEOTIDE SEQUENCE [LARGE SCALE GENOMIC DNA]</scope>
</reference>
<dbReference type="EMBL" id="UYYF01004291">
    <property type="protein sequence ID" value="VDN01623.1"/>
    <property type="molecule type" value="Genomic_DNA"/>
</dbReference>
<keyword evidence="1" id="KW-0472">Membrane</keyword>
<sequence>MYRHMNKKSYILCQLILAICSLLAMTGFCAICTIFFSYSGAFVLHVLLAVIGVLATFITVMFNSSTALFLHMIVQARLNTTSLLLQTVSIIYLLIIAVLSFNIFFNPSSWKFNKIGILGVTDEEIHKNGIILIIFSLLLIPISVCSLGVAIRLFRRKKFDTEETESVKLRKFELIVQLFQSYAMITFESSNIHCTHNNQHFNMRNAELIAEVVLQLLSSNKEKNYDKKKFVSFFEFIEQLRMKQSGRPKASTVNCFVHKNAYEMKEKEPKNNIDEEDMM</sequence>
<reference evidence="4" key="1">
    <citation type="submission" date="2017-02" db="UniProtKB">
        <authorList>
            <consortium name="WormBaseParasite"/>
        </authorList>
    </citation>
    <scope>IDENTIFICATION</scope>
</reference>
<evidence type="ECO:0000313" key="3">
    <source>
        <dbReference type="Proteomes" id="UP000276776"/>
    </source>
</evidence>
<feature type="transmembrane region" description="Helical" evidence="1">
    <location>
        <begin position="42"/>
        <end position="62"/>
    </location>
</feature>
<accession>A0A0N5CW07</accession>
<keyword evidence="3" id="KW-1185">Reference proteome</keyword>
<feature type="transmembrane region" description="Helical" evidence="1">
    <location>
        <begin position="83"/>
        <end position="105"/>
    </location>
</feature>
<keyword evidence="1" id="KW-0812">Transmembrane</keyword>
<organism evidence="4">
    <name type="scientific">Thelazia callipaeda</name>
    <name type="common">Oriental eyeworm</name>
    <name type="synonym">Parasitic nematode</name>
    <dbReference type="NCBI Taxonomy" id="103827"/>
    <lineage>
        <taxon>Eukaryota</taxon>
        <taxon>Metazoa</taxon>
        <taxon>Ecdysozoa</taxon>
        <taxon>Nematoda</taxon>
        <taxon>Chromadorea</taxon>
        <taxon>Rhabditida</taxon>
        <taxon>Spirurina</taxon>
        <taxon>Spiruromorpha</taxon>
        <taxon>Thelazioidea</taxon>
        <taxon>Thelaziidae</taxon>
        <taxon>Thelazia</taxon>
    </lineage>
</organism>
<protein>
    <submittedName>
        <fullName evidence="4">G-protein coupled receptors family 1 profile domain-containing protein</fullName>
    </submittedName>
</protein>
<evidence type="ECO:0000313" key="2">
    <source>
        <dbReference type="EMBL" id="VDN01623.1"/>
    </source>
</evidence>
<keyword evidence="1" id="KW-1133">Transmembrane helix</keyword>
<feature type="transmembrane region" description="Helical" evidence="1">
    <location>
        <begin position="12"/>
        <end position="36"/>
    </location>
</feature>
<dbReference type="AlphaFoldDB" id="A0A0N5CW07"/>
<name>A0A0N5CW07_THECL</name>
<evidence type="ECO:0000256" key="1">
    <source>
        <dbReference type="SAM" id="Phobius"/>
    </source>
</evidence>
<proteinExistence type="predicted"/>
<gene>
    <name evidence="2" type="ORF">TCLT_LOCUS4502</name>
</gene>
<dbReference type="OrthoDB" id="5830900at2759"/>